<proteinExistence type="inferred from homology"/>
<name>A0ABZ2MCJ9_9BACT</name>
<dbReference type="PRINTS" id="PR00508">
    <property type="entry name" value="S21N4MTFRASE"/>
</dbReference>
<dbReference type="Pfam" id="PF22722">
    <property type="entry name" value="NA-iREase1"/>
    <property type="match status" value="1"/>
</dbReference>
<keyword evidence="2" id="KW-0808">Transferase</keyword>
<accession>A0ABZ2MCJ9</accession>
<evidence type="ECO:0000259" key="6">
    <source>
        <dbReference type="Pfam" id="PF22722"/>
    </source>
</evidence>
<reference evidence="7 8" key="1">
    <citation type="submission" date="2021-12" db="EMBL/GenBank/DDBJ databases">
        <title>Discovery of the Pendulisporaceae a myxobacterial family with distinct sporulation behavior and unique specialized metabolism.</title>
        <authorList>
            <person name="Garcia R."/>
            <person name="Popoff A."/>
            <person name="Bader C.D."/>
            <person name="Loehr J."/>
            <person name="Walesch S."/>
            <person name="Walt C."/>
            <person name="Boldt J."/>
            <person name="Bunk B."/>
            <person name="Haeckl F.J.F.P.J."/>
            <person name="Gunesch A.P."/>
            <person name="Birkelbach J."/>
            <person name="Nuebel U."/>
            <person name="Pietschmann T."/>
            <person name="Bach T."/>
            <person name="Mueller R."/>
        </authorList>
    </citation>
    <scope>NUCLEOTIDE SEQUENCE [LARGE SCALE GENOMIC DNA]</scope>
    <source>
        <strain evidence="7 8">MSr11954</strain>
    </source>
</reference>
<evidence type="ECO:0000259" key="5">
    <source>
        <dbReference type="Pfam" id="PF01555"/>
    </source>
</evidence>
<dbReference type="InterPro" id="IPR029063">
    <property type="entry name" value="SAM-dependent_MTases_sf"/>
</dbReference>
<dbReference type="SUPFAM" id="SSF53335">
    <property type="entry name" value="S-adenosyl-L-methionine-dependent methyltransferases"/>
    <property type="match status" value="1"/>
</dbReference>
<evidence type="ECO:0000256" key="4">
    <source>
        <dbReference type="SAM" id="MobiDB-lite"/>
    </source>
</evidence>
<dbReference type="EMBL" id="CP089984">
    <property type="protein sequence ID" value="WXB20214.1"/>
    <property type="molecule type" value="Genomic_DNA"/>
</dbReference>
<feature type="domain" description="NACHT-associated inactive Restriction Endonuclease 1 sensor" evidence="6">
    <location>
        <begin position="252"/>
        <end position="353"/>
    </location>
</feature>
<dbReference type="GO" id="GO:0004519">
    <property type="term" value="F:endonuclease activity"/>
    <property type="evidence" value="ECO:0007669"/>
    <property type="project" value="UniProtKB-KW"/>
</dbReference>
<protein>
    <recommendedName>
        <fullName evidence="3">Methyltransferase</fullName>
        <ecNumber evidence="3">2.1.1.-</ecNumber>
    </recommendedName>
</protein>
<feature type="region of interest" description="Disordered" evidence="4">
    <location>
        <begin position="102"/>
        <end position="124"/>
    </location>
</feature>
<dbReference type="InterPro" id="IPR002941">
    <property type="entry name" value="DNA_methylase_N4/N6"/>
</dbReference>
<keyword evidence="7" id="KW-0255">Endonuclease</keyword>
<feature type="domain" description="DNA methylase N-4/N-6" evidence="5">
    <location>
        <begin position="3"/>
        <end position="203"/>
    </location>
</feature>
<evidence type="ECO:0000256" key="1">
    <source>
        <dbReference type="ARBA" id="ARBA00022603"/>
    </source>
</evidence>
<keyword evidence="1" id="KW-0489">Methyltransferase</keyword>
<keyword evidence="8" id="KW-1185">Reference proteome</keyword>
<feature type="compositionally biased region" description="Basic residues" evidence="4">
    <location>
        <begin position="406"/>
        <end position="419"/>
    </location>
</feature>
<feature type="compositionally biased region" description="Basic and acidic residues" evidence="4">
    <location>
        <begin position="395"/>
        <end position="405"/>
    </location>
</feature>
<dbReference type="InterPro" id="IPR001091">
    <property type="entry name" value="RM_Methyltransferase"/>
</dbReference>
<dbReference type="Pfam" id="PF01555">
    <property type="entry name" value="N6_N4_Mtase"/>
    <property type="match status" value="1"/>
</dbReference>
<keyword evidence="7" id="KW-0378">Hydrolase</keyword>
<feature type="region of interest" description="Disordered" evidence="4">
    <location>
        <begin position="377"/>
        <end position="426"/>
    </location>
</feature>
<evidence type="ECO:0000313" key="7">
    <source>
        <dbReference type="EMBL" id="WXB20214.1"/>
    </source>
</evidence>
<gene>
    <name evidence="7" type="ORF">LZC94_19110</name>
</gene>
<keyword evidence="7" id="KW-0540">Nuclease</keyword>
<evidence type="ECO:0000256" key="2">
    <source>
        <dbReference type="ARBA" id="ARBA00022679"/>
    </source>
</evidence>
<dbReference type="Gene3D" id="3.40.50.150">
    <property type="entry name" value="Vaccinia Virus protein VP39"/>
    <property type="match status" value="1"/>
</dbReference>
<comment type="similarity">
    <text evidence="3">Belongs to the N(4)/N(6)-methyltransferase family.</text>
</comment>
<sequence>MAPRLVELHRVMKPTASIYLHCDPVASHYLKILMDAVFRPVNFRNEVIWRYRRWPTTARQFQKMHDVLLFYGKSHTATRTFNVLYGYEQLAESTLRTYGTKKQKADFSSGHRKPSVEEEESKGPPLSDVWEVSIIPPSGKERLGYPTQKPEKLLERVILASSHPGEVVLDPFCGCGTAVAVAHRLERNWIGIDITHLAINLIKRRMKDSFEVDVGDAVGEPVSFPDAAALADLNPYQFQWWALGLVGARPVVEKKGPDQGIDGRLYFHDEPGPSSRTKQVVLSVKSGSTGVKDVRDLRGVLEREKAAIGVLITLQRPTQPMRAEAAAAGFYRSPGWKKEYPRLQVVTIESLLEGRGIDYPPTDQVNVTYKRAPLAKAKRGEQMSLFHPKPTVAKTESKEQAEAGKKHGARRASSGRRARSLPNRGM</sequence>
<organism evidence="7 8">
    <name type="scientific">Pendulispora albinea</name>
    <dbReference type="NCBI Taxonomy" id="2741071"/>
    <lineage>
        <taxon>Bacteria</taxon>
        <taxon>Pseudomonadati</taxon>
        <taxon>Myxococcota</taxon>
        <taxon>Myxococcia</taxon>
        <taxon>Myxococcales</taxon>
        <taxon>Sorangiineae</taxon>
        <taxon>Pendulisporaceae</taxon>
        <taxon>Pendulispora</taxon>
    </lineage>
</organism>
<evidence type="ECO:0000313" key="8">
    <source>
        <dbReference type="Proteomes" id="UP001370348"/>
    </source>
</evidence>
<evidence type="ECO:0000256" key="3">
    <source>
        <dbReference type="RuleBase" id="RU362026"/>
    </source>
</evidence>
<dbReference type="EC" id="2.1.1.-" evidence="3"/>
<dbReference type="InterPro" id="IPR054557">
    <property type="entry name" value="NA-iREase1_dom"/>
</dbReference>
<dbReference type="Proteomes" id="UP001370348">
    <property type="component" value="Chromosome"/>
</dbReference>
<dbReference type="GO" id="GO:0016787">
    <property type="term" value="F:hydrolase activity"/>
    <property type="evidence" value="ECO:0007669"/>
    <property type="project" value="UniProtKB-KW"/>
</dbReference>